<keyword evidence="3" id="KW-1185">Reference proteome</keyword>
<reference evidence="2 3" key="1">
    <citation type="journal article" date="2015" name="Antonie Van Leeuwenhoek">
        <title>Oricola cellulosilytica gen. nov., sp. nov., a cellulose-degrading bacterium of the family Phyllobacteriaceae isolated from surface seashore water, and emended descriptions of Mesorhizobium loti and Phyllobacterium myrsinacearum.</title>
        <authorList>
            <person name="Hameed A."/>
            <person name="Shahina M."/>
            <person name="Lai W.A."/>
            <person name="Lin S.Y."/>
            <person name="Young L.S."/>
            <person name="Liu Y.C."/>
            <person name="Hsu Y.H."/>
            <person name="Young C.C."/>
        </authorList>
    </citation>
    <scope>NUCLEOTIDE SEQUENCE [LARGE SCALE GENOMIC DNA]</scope>
    <source>
        <strain evidence="2 3">KCTC 52183</strain>
    </source>
</reference>
<sequence length="320" mass="35495">MHLSIPPGIFAAAALLLATASPSHALTEVEPGNRNVEQPAVPGASKNRTNALKTTFELKYKKIVALLRTEQRLIDKIRRTAETFDIDPIHMIGAIVGEHTYNVDAYDRAQTYYVKAVSYLRGSINFGYDGEDVSDFIARPQFETCAEFEASRDLWSCREAVWNDVFRGKTVDGKAFPNDRFSAVFFQPFYAGQTFGIGQLNPLTALMMTERVNEATGARELNAEDGKEVYRAIMDPDETLPYIAATLATAIDDYRNIAGFDISRNPGLTATLYNTGDSLGRARNLARRNGGRGGSILPEENYYGWLINEKEDELRSLLGG</sequence>
<dbReference type="AlphaFoldDB" id="A0A4R0PDY2"/>
<accession>A0A4R0PDY2</accession>
<feature type="chain" id="PRO_5020251251" evidence="1">
    <location>
        <begin position="26"/>
        <end position="320"/>
    </location>
</feature>
<evidence type="ECO:0000313" key="2">
    <source>
        <dbReference type="EMBL" id="TCD15997.1"/>
    </source>
</evidence>
<keyword evidence="1" id="KW-0732">Signal</keyword>
<dbReference type="OrthoDB" id="7673021at2"/>
<name>A0A4R0PDY2_9HYPH</name>
<feature type="signal peptide" evidence="1">
    <location>
        <begin position="1"/>
        <end position="25"/>
    </location>
</feature>
<proteinExistence type="predicted"/>
<protein>
    <submittedName>
        <fullName evidence="2">DUF1402 family protein</fullName>
    </submittedName>
</protein>
<dbReference type="RefSeq" id="WP_131564462.1">
    <property type="nucleotide sequence ID" value="NZ_JAINFK010000001.1"/>
</dbReference>
<dbReference type="Proteomes" id="UP000291301">
    <property type="component" value="Unassembled WGS sequence"/>
</dbReference>
<evidence type="ECO:0000313" key="3">
    <source>
        <dbReference type="Proteomes" id="UP000291301"/>
    </source>
</evidence>
<gene>
    <name evidence="2" type="ORF">E0D97_00710</name>
</gene>
<dbReference type="EMBL" id="SJST01000001">
    <property type="protein sequence ID" value="TCD15997.1"/>
    <property type="molecule type" value="Genomic_DNA"/>
</dbReference>
<evidence type="ECO:0000256" key="1">
    <source>
        <dbReference type="SAM" id="SignalP"/>
    </source>
</evidence>
<dbReference type="Pfam" id="PF07182">
    <property type="entry name" value="DUF1402"/>
    <property type="match status" value="1"/>
</dbReference>
<organism evidence="2 3">
    <name type="scientific">Oricola cellulosilytica</name>
    <dbReference type="NCBI Taxonomy" id="1429082"/>
    <lineage>
        <taxon>Bacteria</taxon>
        <taxon>Pseudomonadati</taxon>
        <taxon>Pseudomonadota</taxon>
        <taxon>Alphaproteobacteria</taxon>
        <taxon>Hyphomicrobiales</taxon>
        <taxon>Ahrensiaceae</taxon>
        <taxon>Oricola</taxon>
    </lineage>
</organism>
<comment type="caution">
    <text evidence="2">The sequence shown here is derived from an EMBL/GenBank/DDBJ whole genome shotgun (WGS) entry which is preliminary data.</text>
</comment>
<dbReference type="InterPro" id="IPR009842">
    <property type="entry name" value="DUF1402"/>
</dbReference>